<dbReference type="GO" id="GO:0016758">
    <property type="term" value="F:hexosyltransferase activity"/>
    <property type="evidence" value="ECO:0007669"/>
    <property type="project" value="UniProtKB-ARBA"/>
</dbReference>
<protein>
    <submittedName>
        <fullName evidence="6">Uncharacterized protein</fullName>
    </submittedName>
</protein>
<proteinExistence type="inferred from homology"/>
<evidence type="ECO:0000256" key="3">
    <source>
        <dbReference type="ARBA" id="ARBA00022679"/>
    </source>
</evidence>
<keyword evidence="7" id="KW-1185">Reference proteome</keyword>
<dbReference type="Gene3D" id="3.40.50.2000">
    <property type="entry name" value="Glycogen Phosphorylase B"/>
    <property type="match status" value="2"/>
</dbReference>
<dbReference type="Pfam" id="PF21036">
    <property type="entry name" value="EryCIII-like_N"/>
    <property type="match status" value="1"/>
</dbReference>
<dbReference type="EMBL" id="NKYE01000010">
    <property type="protein sequence ID" value="OZM71884.1"/>
    <property type="molecule type" value="Genomic_DNA"/>
</dbReference>
<dbReference type="InterPro" id="IPR002213">
    <property type="entry name" value="UDP_glucos_trans"/>
</dbReference>
<evidence type="ECO:0000259" key="4">
    <source>
        <dbReference type="Pfam" id="PF06722"/>
    </source>
</evidence>
<evidence type="ECO:0000256" key="2">
    <source>
        <dbReference type="ARBA" id="ARBA00022676"/>
    </source>
</evidence>
<evidence type="ECO:0000313" key="6">
    <source>
        <dbReference type="EMBL" id="OZM71884.1"/>
    </source>
</evidence>
<evidence type="ECO:0000259" key="5">
    <source>
        <dbReference type="Pfam" id="PF21036"/>
    </source>
</evidence>
<dbReference type="GO" id="GO:0008194">
    <property type="term" value="F:UDP-glycosyltransferase activity"/>
    <property type="evidence" value="ECO:0007669"/>
    <property type="project" value="InterPro"/>
</dbReference>
<dbReference type="SUPFAM" id="SSF53756">
    <property type="entry name" value="UDP-Glycosyltransferase/glycogen phosphorylase"/>
    <property type="match status" value="1"/>
</dbReference>
<dbReference type="Pfam" id="PF06722">
    <property type="entry name" value="EryCIII-like_C"/>
    <property type="match status" value="1"/>
</dbReference>
<keyword evidence="3" id="KW-0808">Transferase</keyword>
<dbReference type="Proteomes" id="UP000242444">
    <property type="component" value="Unassembled WGS sequence"/>
</dbReference>
<gene>
    <name evidence="6" type="ORF">CFN78_17165</name>
</gene>
<organism evidence="6 7">
    <name type="scientific">Amycolatopsis antarctica</name>
    <dbReference type="NCBI Taxonomy" id="1854586"/>
    <lineage>
        <taxon>Bacteria</taxon>
        <taxon>Bacillati</taxon>
        <taxon>Actinomycetota</taxon>
        <taxon>Actinomycetes</taxon>
        <taxon>Pseudonocardiales</taxon>
        <taxon>Pseudonocardiaceae</taxon>
        <taxon>Amycolatopsis</taxon>
    </lineage>
</organism>
<evidence type="ECO:0000256" key="1">
    <source>
        <dbReference type="ARBA" id="ARBA00006962"/>
    </source>
</evidence>
<feature type="domain" description="Erythromycin biosynthesis protein CIII-like C-terminal" evidence="4">
    <location>
        <begin position="264"/>
        <end position="405"/>
    </location>
</feature>
<dbReference type="FunCoup" id="A0A263D0B1">
    <property type="interactions" value="9"/>
</dbReference>
<dbReference type="OrthoDB" id="5488434at2"/>
<comment type="similarity">
    <text evidence="1">Belongs to the glycosyltransferase 28 family.</text>
</comment>
<dbReference type="AlphaFoldDB" id="A0A263D0B1"/>
<sequence>MLTARMGHVRGTRARTDCAADLGGHVRILFTTVALPGHLFPLVPLAWACRALGHEVMVATTDNFLAEVARAGLPVTSCGPESGLRDLRSAAAVALDGDRHPALSMSDQRYAHGLAFARIARRSLDGLRALTGTWRPDVVVSERAELAGPIAAAALGVPSAELHWGAAPLPEYRSAAAAELAGELGDLGLDDLPDPGLLLNPWPPSVRGTYADRHYTLRAVPYNGEARVPAWMLSAADRPRVCLTLGTVLPRLGRHGGAEFLLPLLDRLAGLGLEIVIAVDDEIAATWPRLPDAVRFAGRLPMSHALSTCALSINHGGQGTALTSLAAGTPQLLLPRFDDQFDNADAVVKSGAGLRLLPEEITATIVARRCAELLEDEAYRTAARGIAAEIAAQPSPVVACRRLETLVA</sequence>
<dbReference type="PANTHER" id="PTHR48050:SF13">
    <property type="entry name" value="STEROL 3-BETA-GLUCOSYLTRANSFERASE UGT80A2"/>
    <property type="match status" value="1"/>
</dbReference>
<accession>A0A263D0B1</accession>
<name>A0A263D0B1_9PSEU</name>
<dbReference type="InParanoid" id="A0A263D0B1"/>
<comment type="caution">
    <text evidence="6">The sequence shown here is derived from an EMBL/GenBank/DDBJ whole genome shotgun (WGS) entry which is preliminary data.</text>
</comment>
<dbReference type="InterPro" id="IPR050426">
    <property type="entry name" value="Glycosyltransferase_28"/>
</dbReference>
<dbReference type="CDD" id="cd03784">
    <property type="entry name" value="GT1_Gtf-like"/>
    <property type="match status" value="1"/>
</dbReference>
<dbReference type="InterPro" id="IPR010610">
    <property type="entry name" value="EryCIII-like_C"/>
</dbReference>
<keyword evidence="2" id="KW-0328">Glycosyltransferase</keyword>
<dbReference type="PANTHER" id="PTHR48050">
    <property type="entry name" value="STEROL 3-BETA-GLUCOSYLTRANSFERASE"/>
    <property type="match status" value="1"/>
</dbReference>
<reference evidence="6 7" key="1">
    <citation type="submission" date="2017-07" db="EMBL/GenBank/DDBJ databases">
        <title>Amycolatopsis antarcticus sp. nov., isolated from the surface of an Antarcticus brown macroalga.</title>
        <authorList>
            <person name="Wang J."/>
            <person name="Leiva S."/>
            <person name="Huang J."/>
            <person name="Huang Y."/>
        </authorList>
    </citation>
    <scope>NUCLEOTIDE SEQUENCE [LARGE SCALE GENOMIC DNA]</scope>
    <source>
        <strain evidence="6 7">AU-G6</strain>
    </source>
</reference>
<dbReference type="InterPro" id="IPR048284">
    <property type="entry name" value="EryCIII-like_N"/>
</dbReference>
<evidence type="ECO:0000313" key="7">
    <source>
        <dbReference type="Proteomes" id="UP000242444"/>
    </source>
</evidence>
<feature type="domain" description="Erythromycin biosynthesis protein CIII-like N-terminal" evidence="5">
    <location>
        <begin position="47"/>
        <end position="246"/>
    </location>
</feature>
<dbReference type="GO" id="GO:0017000">
    <property type="term" value="P:antibiotic biosynthetic process"/>
    <property type="evidence" value="ECO:0007669"/>
    <property type="project" value="UniProtKB-ARBA"/>
</dbReference>